<dbReference type="InterPro" id="IPR052344">
    <property type="entry name" value="Transposase-related"/>
</dbReference>
<accession>T1C1G1</accession>
<feature type="region of interest" description="Disordered" evidence="2">
    <location>
        <begin position="48"/>
        <end position="80"/>
    </location>
</feature>
<feature type="coiled-coil region" evidence="1">
    <location>
        <begin position="13"/>
        <end position="40"/>
    </location>
</feature>
<keyword evidence="1" id="KW-0175">Coiled coil</keyword>
<protein>
    <submittedName>
        <fullName evidence="3">Transposase</fullName>
    </submittedName>
</protein>
<dbReference type="EMBL" id="AUZY01001501">
    <property type="protein sequence ID" value="EQD74708.1"/>
    <property type="molecule type" value="Genomic_DNA"/>
</dbReference>
<sequence>MVLPADINTEEYIRELESTVNRLTTEILSLRSEIENLKRRLIVYENPHTPPSKQMLKKREDGNAVPKKRGAPLGHKGATRIHGEPDEVIHVSEDQCPKCQYDLGKPICMEKKTIIDIPPPQKIKVTEYDLDVYRCGNCGAEVKAKHRDCPTTGDLGIYFLNYITMLKYNLRGPMRR</sequence>
<evidence type="ECO:0000256" key="2">
    <source>
        <dbReference type="SAM" id="MobiDB-lite"/>
    </source>
</evidence>
<reference evidence="3" key="1">
    <citation type="submission" date="2013-08" db="EMBL/GenBank/DDBJ databases">
        <authorList>
            <person name="Mendez C."/>
            <person name="Richter M."/>
            <person name="Ferrer M."/>
            <person name="Sanchez J."/>
        </authorList>
    </citation>
    <scope>NUCLEOTIDE SEQUENCE</scope>
</reference>
<proteinExistence type="predicted"/>
<dbReference type="PANTHER" id="PTHR33678:SF2">
    <property type="match status" value="1"/>
</dbReference>
<reference evidence="3" key="2">
    <citation type="journal article" date="2014" name="ISME J.">
        <title>Microbial stratification in low pH oxic and suboxic macroscopic growths along an acid mine drainage.</title>
        <authorList>
            <person name="Mendez-Garcia C."/>
            <person name="Mesa V."/>
            <person name="Sprenger R.R."/>
            <person name="Richter M."/>
            <person name="Diez M.S."/>
            <person name="Solano J."/>
            <person name="Bargiela R."/>
            <person name="Golyshina O.V."/>
            <person name="Manteca A."/>
            <person name="Ramos J.L."/>
            <person name="Gallego J.R."/>
            <person name="Llorente I."/>
            <person name="Martins Dos Santos V.A."/>
            <person name="Jensen O.N."/>
            <person name="Pelaez A.I."/>
            <person name="Sanchez J."/>
            <person name="Ferrer M."/>
        </authorList>
    </citation>
    <scope>NUCLEOTIDE SEQUENCE</scope>
</reference>
<comment type="caution">
    <text evidence="3">The sequence shown here is derived from an EMBL/GenBank/DDBJ whole genome shotgun (WGS) entry which is preliminary data.</text>
</comment>
<feature type="non-terminal residue" evidence="3">
    <location>
        <position position="176"/>
    </location>
</feature>
<dbReference type="PANTHER" id="PTHR33678">
    <property type="entry name" value="BLL1576 PROTEIN"/>
    <property type="match status" value="1"/>
</dbReference>
<dbReference type="AlphaFoldDB" id="T1C1G1"/>
<name>T1C1G1_9ZZZZ</name>
<organism evidence="3">
    <name type="scientific">mine drainage metagenome</name>
    <dbReference type="NCBI Taxonomy" id="410659"/>
    <lineage>
        <taxon>unclassified sequences</taxon>
        <taxon>metagenomes</taxon>
        <taxon>ecological metagenomes</taxon>
    </lineage>
</organism>
<evidence type="ECO:0000313" key="3">
    <source>
        <dbReference type="EMBL" id="EQD74708.1"/>
    </source>
</evidence>
<gene>
    <name evidence="3" type="ORF">B1B_02513</name>
</gene>
<evidence type="ECO:0000256" key="1">
    <source>
        <dbReference type="SAM" id="Coils"/>
    </source>
</evidence>